<proteinExistence type="inferred from homology"/>
<evidence type="ECO:0000256" key="1">
    <source>
        <dbReference type="ARBA" id="ARBA00011073"/>
    </source>
</evidence>
<dbReference type="PANTHER" id="PTHR43806:SF11">
    <property type="entry name" value="CEREVISIN-RELATED"/>
    <property type="match status" value="1"/>
</dbReference>
<dbReference type="PROSITE" id="PS51892">
    <property type="entry name" value="SUBTILASE"/>
    <property type="match status" value="1"/>
</dbReference>
<dbReference type="GO" id="GO:0004252">
    <property type="term" value="F:serine-type endopeptidase activity"/>
    <property type="evidence" value="ECO:0007669"/>
    <property type="project" value="UniProtKB-UniRule"/>
</dbReference>
<dbReference type="Pfam" id="PF00082">
    <property type="entry name" value="Peptidase_S8"/>
    <property type="match status" value="1"/>
</dbReference>
<evidence type="ECO:0000313" key="9">
    <source>
        <dbReference type="Proteomes" id="UP000315759"/>
    </source>
</evidence>
<keyword evidence="2 6" id="KW-0645">Protease</keyword>
<dbReference type="InterPro" id="IPR015500">
    <property type="entry name" value="Peptidase_S8_subtilisin-rel"/>
</dbReference>
<dbReference type="InterPro" id="IPR023828">
    <property type="entry name" value="Peptidase_S8_Ser-AS"/>
</dbReference>
<sequence>MPHHTAVRAIRLQCSSDGTPGLPSDPSAQWRPRDCIAQSSAWRGTAVTTIARNMSELGFAPVIAVLARGSNDVTTVSKHFSAQRSSQFGSASLSERRISGASRPRAESARSYRNLGVVYGTVDRQGLAALRADPRVRKVTAAPEFSLIRPVARASAVLPKTNTWGLEAMEVPALWAEGLTGKDVRVAHLDTGVDATHPALRTAVVKFAEFDRAGRVRPGVEPYDSDAEDSHGTHTAATIAGRPVRGSHIGVAPGASLYSAMVIEGGDIVARILGGMDWAVGERARVLSMSLGIRGIDASFLDIVDILRSNGVLPVVAVGNEGPGTSRSPGNYPSALSVGAHDEQFAVADFSSSQRFVRRSQPLVPDVVGPGVDVVSAASQGKYRSLSGTSMATPHVAGLAALLVEARPDVTVDRLERAIFASARPGQMDVERVNRGAVNARLALAALRDE</sequence>
<comment type="similarity">
    <text evidence="1 6">Belongs to the peptidase S8 family.</text>
</comment>
<dbReference type="EMBL" id="VIFX01000001">
    <property type="protein sequence ID" value="TQR88499.1"/>
    <property type="molecule type" value="Genomic_DNA"/>
</dbReference>
<feature type="domain" description="Peptidase S8/S53" evidence="7">
    <location>
        <begin position="181"/>
        <end position="426"/>
    </location>
</feature>
<dbReference type="GO" id="GO:0006508">
    <property type="term" value="P:proteolysis"/>
    <property type="evidence" value="ECO:0007669"/>
    <property type="project" value="UniProtKB-KW"/>
</dbReference>
<organism evidence="8 9">
    <name type="scientific">Mycolicibacterium hodleri</name>
    <dbReference type="NCBI Taxonomy" id="49897"/>
    <lineage>
        <taxon>Bacteria</taxon>
        <taxon>Bacillati</taxon>
        <taxon>Actinomycetota</taxon>
        <taxon>Actinomycetes</taxon>
        <taxon>Mycobacteriales</taxon>
        <taxon>Mycobacteriaceae</taxon>
        <taxon>Mycolicibacterium</taxon>
    </lineage>
</organism>
<evidence type="ECO:0000256" key="2">
    <source>
        <dbReference type="ARBA" id="ARBA00022670"/>
    </source>
</evidence>
<keyword evidence="3 6" id="KW-0378">Hydrolase</keyword>
<dbReference type="AlphaFoldDB" id="A0A544W8H7"/>
<protein>
    <submittedName>
        <fullName evidence="8">S8 family serine peptidase</fullName>
    </submittedName>
</protein>
<evidence type="ECO:0000256" key="3">
    <source>
        <dbReference type="ARBA" id="ARBA00022801"/>
    </source>
</evidence>
<reference evidence="8 9" key="1">
    <citation type="submission" date="2018-10" db="EMBL/GenBank/DDBJ databases">
        <title>Draft genome of Mycobacterium hodleri strain B.</title>
        <authorList>
            <person name="Amande T.J."/>
            <person name="Mcgenity T.J."/>
        </authorList>
    </citation>
    <scope>NUCLEOTIDE SEQUENCE [LARGE SCALE GENOMIC DNA]</scope>
    <source>
        <strain evidence="8 9">B</strain>
    </source>
</reference>
<evidence type="ECO:0000259" key="7">
    <source>
        <dbReference type="Pfam" id="PF00082"/>
    </source>
</evidence>
<evidence type="ECO:0000256" key="4">
    <source>
        <dbReference type="ARBA" id="ARBA00022825"/>
    </source>
</evidence>
<dbReference type="InterPro" id="IPR036852">
    <property type="entry name" value="Peptidase_S8/S53_dom_sf"/>
</dbReference>
<name>A0A544W8H7_9MYCO</name>
<feature type="active site" description="Charge relay system" evidence="5 6">
    <location>
        <position position="390"/>
    </location>
</feature>
<keyword evidence="4 6" id="KW-0720">Serine protease</keyword>
<accession>A0A544W8H7</accession>
<gene>
    <name evidence="8" type="ORF">D8S82_00375</name>
</gene>
<feature type="active site" description="Charge relay system" evidence="5 6">
    <location>
        <position position="190"/>
    </location>
</feature>
<evidence type="ECO:0000256" key="5">
    <source>
        <dbReference type="PIRSR" id="PIRSR615500-1"/>
    </source>
</evidence>
<evidence type="ECO:0000313" key="8">
    <source>
        <dbReference type="EMBL" id="TQR88499.1"/>
    </source>
</evidence>
<dbReference type="SUPFAM" id="SSF52743">
    <property type="entry name" value="Subtilisin-like"/>
    <property type="match status" value="1"/>
</dbReference>
<dbReference type="Proteomes" id="UP000315759">
    <property type="component" value="Unassembled WGS sequence"/>
</dbReference>
<keyword evidence="9" id="KW-1185">Reference proteome</keyword>
<dbReference type="PROSITE" id="PS00138">
    <property type="entry name" value="SUBTILASE_SER"/>
    <property type="match status" value="1"/>
</dbReference>
<dbReference type="PRINTS" id="PR00723">
    <property type="entry name" value="SUBTILISIN"/>
</dbReference>
<comment type="caution">
    <text evidence="8">The sequence shown here is derived from an EMBL/GenBank/DDBJ whole genome shotgun (WGS) entry which is preliminary data.</text>
</comment>
<evidence type="ECO:0000256" key="6">
    <source>
        <dbReference type="PROSITE-ProRule" id="PRU01240"/>
    </source>
</evidence>
<dbReference type="InterPro" id="IPR000209">
    <property type="entry name" value="Peptidase_S8/S53_dom"/>
</dbReference>
<feature type="active site" description="Charge relay system" evidence="5 6">
    <location>
        <position position="231"/>
    </location>
</feature>
<dbReference type="InterPro" id="IPR050131">
    <property type="entry name" value="Peptidase_S8_subtilisin-like"/>
</dbReference>
<dbReference type="PANTHER" id="PTHR43806">
    <property type="entry name" value="PEPTIDASE S8"/>
    <property type="match status" value="1"/>
</dbReference>
<dbReference type="Gene3D" id="3.40.50.200">
    <property type="entry name" value="Peptidase S8/S53 domain"/>
    <property type="match status" value="1"/>
</dbReference>